<dbReference type="Gene3D" id="1.10.10.60">
    <property type="entry name" value="Homeodomain-like"/>
    <property type="match status" value="1"/>
</dbReference>
<evidence type="ECO:0000256" key="4">
    <source>
        <dbReference type="SAM" id="MobiDB-lite"/>
    </source>
</evidence>
<dbReference type="InterPro" id="IPR017884">
    <property type="entry name" value="SANT_dom"/>
</dbReference>
<dbReference type="GO" id="GO:0005654">
    <property type="term" value="C:nucleoplasm"/>
    <property type="evidence" value="ECO:0007669"/>
    <property type="project" value="UniProtKB-ARBA"/>
</dbReference>
<feature type="region of interest" description="Disordered" evidence="4">
    <location>
        <begin position="1474"/>
        <end position="1656"/>
    </location>
</feature>
<reference evidence="8 9" key="1">
    <citation type="submission" date="2023-11" db="EMBL/GenBank/DDBJ databases">
        <title>Halocaridina rubra genome assembly.</title>
        <authorList>
            <person name="Smith C."/>
        </authorList>
    </citation>
    <scope>NUCLEOTIDE SEQUENCE [LARGE SCALE GENOMIC DNA]</scope>
    <source>
        <strain evidence="8">EP-1</strain>
        <tissue evidence="8">Whole</tissue>
    </source>
</reference>
<feature type="compositionally biased region" description="Basic and acidic residues" evidence="4">
    <location>
        <begin position="880"/>
        <end position="899"/>
    </location>
</feature>
<keyword evidence="3" id="KW-0175">Coiled coil</keyword>
<feature type="compositionally biased region" description="Basic and acidic residues" evidence="4">
    <location>
        <begin position="167"/>
        <end position="180"/>
    </location>
</feature>
<dbReference type="Gene3D" id="1.20.58.1880">
    <property type="match status" value="1"/>
</dbReference>
<feature type="compositionally biased region" description="Polar residues" evidence="4">
    <location>
        <begin position="141"/>
        <end position="155"/>
    </location>
</feature>
<dbReference type="Proteomes" id="UP001381693">
    <property type="component" value="Unassembled WGS sequence"/>
</dbReference>
<dbReference type="Gene3D" id="1.20.5.430">
    <property type="match status" value="1"/>
</dbReference>
<comment type="caution">
    <text evidence="8">The sequence shown here is derived from an EMBL/GenBank/DDBJ whole genome shotgun (WGS) entry which is preliminary data.</text>
</comment>
<feature type="region of interest" description="Disordered" evidence="4">
    <location>
        <begin position="205"/>
        <end position="228"/>
    </location>
</feature>
<dbReference type="InterPro" id="IPR001005">
    <property type="entry name" value="SANT/Myb"/>
</dbReference>
<dbReference type="PROSITE" id="PS51293">
    <property type="entry name" value="SANT"/>
    <property type="match status" value="2"/>
</dbReference>
<sequence>HEGSPYKTPISPPMGSRAGAAGYAAYPAAGDTHVGGGGGRYIQPYMAYSSREPHYVRPASDRPVLLSHPPRRPTILGTYGPYSRGGGADILWPYAHARSDMMPVVTGNPLAVSTTLDSSKRIKLANPMKQDNARVPLVIDTSDNNHSNRESTYNPQVEAISPTLPSDPRDESPLRSTKDDLLKRIEQVDREIAKAESSIAKLRKKEGELEQAAQKGDGTAAEEEDCKEPKHQSIAQIIYAENRKKARQSHNILVDLIPPSDVDSVLPLYHQPTDTEVYAANKRQYAGFKRRLMEYFKKKQASKNERETNLTQTYSKLMTEWLKKVEKVENSKKHKEKVAKNRELFEKVFPELRKQREEKERFSRVGARVKSDAEMEEIMDGLQEQENEDKKMRAYAVIPPILLEEKKRKHRYTNRNGVIEDPITEYKDHKNINIWTEQEKEIFREKYLLNPKNFVVIGSYLERKSVSDCIQFYYSTKKKENYKMLVKRRIRRRQKPNNQPVVEVFGENSTRVLTRGNLAALKTQQHPPSTRPGSASGMVESNSISTSANTPATSPGPPDMVGMDLAPTSIGPPTSESSMTNTICNNQEVREKDKENLSSGDANKASDKPVRRERIRKDDDKTKDVQDSSDDDNAAEHGKGGPHECLVCSTQLEHFGQSRPVGPGQAALYGLSEAQLPPNPRVCTNCRCRHLRRRAQCPIPTCPTPKWRGKRLRPLPSRWAELPPEIKDPIIREFQIPADVTKCCSACHNRITRKLGPDAEEPVDPSRWSDDDIEALRMVLREVGCHWSKVAERLPNKTEGQCKSFYFNFKKKYKYDDVVAEYRKSRGKGDGPPTVTDEEESGSSTSSCDESGTVPPPLTTQDSASDTTSAPSPGPAIHHNNIDEKRESEVVESGMKEPLPRVPPPAVNVKEDYDSSATASADEGQSCVGRDSPPEVQHLPNPNERRPPTSITSNIAKTPPPIGKQDIGPSSNVREIIYNTIEKSLEKPVEEKTPNKIMPTAISSVLKPNLIQSRQAPPPPPPPAGQDYRNQRFNDPRAGLPPSDNPIFDPQDGQCEGLDLTVKKRDRSPPQPPPSHQPHPVRHQPAQFPPQQSHAPPRPTLSPREMPTVTVRGGAELTITSKEPPPRAHTNTSYSKPHDHWAYADPRNKSPSPFIPDSRSMSHQSLPPMTNVVAGAPTPLVYTSHVRPPHSHPSKLKPSMAPPPLTSVRSQHAPPQPVSTSARIPVKIDKQGPPHVGSITHGTPVNPPGPIVSVPLPQSGRFDMMKPGIGKEGGSITQGTPMHPDQKRSSSNIYKDGCLVFEPRPGSGVEIIPRPALPSQYDRDQIYRGPRPPISSAAPPTTSYQYPNYTYPRPPAFSESSRQIIAHDYHISQQMSIRRGPDKEPRVSPRARDHSPQHDPRDPRSIAGATTVTRIVDNSRSIDPRVLDIRPVDHHRSMELQRLERNIDPRVDPRFVERMNSASADPRFYAVASSHAPYQSPSQPPSAPVYIQDRVSRPPSSPASSRDPTPSSPVSEPIPSPHEFRSPGVSTPTPPRAGVIQRHPTSKPPSHLAPPSSNSPRTDVDRYSPRHVAGSDNFQVFVDIAVAQRGGSGSYPSDSRRDVRPKHHDTQQPEGLEKQLTDSMKVYRTGEREKLDMRPSPIDGRVPPPQIDDRRYFDHRQDYRMIPKKPEKSVELENEVAQGFASCFKKESEPAPPPPPKTTNRNSSETLTAANLIDAIITHQMNSSGEAATATAGGGGSGPGDRSLRRNGEGGLQVEIDKRVRSPANPPPKEKEVVMVDDSPDPRPPNPLNHKEGLGATLHAVPHHQGLQPKSMQAHMDQIIQRAYNTSDGRSIPCRPTLEILRADVRPPAGSGGPPAVTVSQVPYDQWRSEKRSHEKEVKDRIDSRSPHRPPASVQSSVHHLSTHNLGPDERQIIRIAQPVSPRPDHKMRTPPVSQAGSFPVESISPPTSSAPPLSDPNHTDSNIQWLSKRQAPYQSKEVFEYVRCKIAEVMRTPETQDGEKRIVDDGRHPQSGTPVAQLPPPQQSVPQQNAHYDLDDPAKKRARLETGDRPPSRPRSTGGDAAKERREDAVTRDDVADSPQSGEMVIDESPRDSHPPASKAGDLSVGKGGPKDSGERLSYPPVSAGSQYYSYPGFRGHGAPGVPPGVPPSTTSSTSSSNSSGGRPPQGYEPHVEPVSDED</sequence>
<feature type="compositionally biased region" description="Basic and acidic residues" evidence="4">
    <location>
        <begin position="2066"/>
        <end position="2080"/>
    </location>
</feature>
<feature type="compositionally biased region" description="Polar residues" evidence="4">
    <location>
        <begin position="571"/>
        <end position="587"/>
    </location>
</feature>
<feature type="compositionally biased region" description="Basic and acidic residues" evidence="4">
    <location>
        <begin position="2175"/>
        <end position="2184"/>
    </location>
</feature>
<dbReference type="Pfam" id="PF15784">
    <property type="entry name" value="GPS2_interact"/>
    <property type="match status" value="1"/>
</dbReference>
<evidence type="ECO:0000259" key="6">
    <source>
        <dbReference type="PROSITE" id="PS51293"/>
    </source>
</evidence>
<feature type="compositionally biased region" description="Basic and acidic residues" evidence="4">
    <location>
        <begin position="1136"/>
        <end position="1148"/>
    </location>
</feature>
<dbReference type="PANTHER" id="PTHR13992:SF39">
    <property type="entry name" value="SMRTER, ISOFORM G"/>
    <property type="match status" value="1"/>
</dbReference>
<feature type="compositionally biased region" description="Low complexity" evidence="4">
    <location>
        <begin position="842"/>
        <end position="871"/>
    </location>
</feature>
<feature type="compositionally biased region" description="Polar residues" evidence="4">
    <location>
        <begin position="1159"/>
        <end position="1168"/>
    </location>
</feature>
<dbReference type="InterPro" id="IPR031557">
    <property type="entry name" value="N-CoR_GPS2_interact"/>
</dbReference>
<dbReference type="GO" id="GO:0032991">
    <property type="term" value="C:protein-containing complex"/>
    <property type="evidence" value="ECO:0007669"/>
    <property type="project" value="UniProtKB-ARBA"/>
</dbReference>
<dbReference type="GO" id="GO:0006357">
    <property type="term" value="P:regulation of transcription by RNA polymerase II"/>
    <property type="evidence" value="ECO:0007669"/>
    <property type="project" value="TreeGrafter"/>
</dbReference>
<evidence type="ECO:0000259" key="5">
    <source>
        <dbReference type="PROSITE" id="PS50090"/>
    </source>
</evidence>
<dbReference type="PROSITE" id="PS51294">
    <property type="entry name" value="HTH_MYB"/>
    <property type="match status" value="1"/>
</dbReference>
<protein>
    <submittedName>
        <fullName evidence="8">Nuclear receptor corepressor 2</fullName>
    </submittedName>
</protein>
<dbReference type="EMBL" id="JAXCGZ010011993">
    <property type="protein sequence ID" value="KAK7073871.1"/>
    <property type="molecule type" value="Genomic_DNA"/>
</dbReference>
<feature type="compositionally biased region" description="Polar residues" evidence="4">
    <location>
        <begin position="1897"/>
        <end position="1909"/>
    </location>
</feature>
<feature type="region of interest" description="Disordered" evidence="4">
    <location>
        <begin position="824"/>
        <end position="1291"/>
    </location>
</feature>
<feature type="compositionally biased region" description="Basic and acidic residues" evidence="4">
    <location>
        <begin position="1871"/>
        <end position="1890"/>
    </location>
</feature>
<evidence type="ECO:0000256" key="1">
    <source>
        <dbReference type="ARBA" id="ARBA00004123"/>
    </source>
</evidence>
<evidence type="ECO:0000313" key="8">
    <source>
        <dbReference type="EMBL" id="KAK7073871.1"/>
    </source>
</evidence>
<feature type="domain" description="SANT" evidence="6">
    <location>
        <begin position="435"/>
        <end position="481"/>
    </location>
</feature>
<evidence type="ECO:0000259" key="7">
    <source>
        <dbReference type="PROSITE" id="PS51294"/>
    </source>
</evidence>
<feature type="domain" description="SANT" evidence="6">
    <location>
        <begin position="763"/>
        <end position="814"/>
    </location>
</feature>
<feature type="compositionally biased region" description="Polar residues" evidence="4">
    <location>
        <begin position="522"/>
        <end position="553"/>
    </location>
</feature>
<dbReference type="GO" id="GO:0000785">
    <property type="term" value="C:chromatin"/>
    <property type="evidence" value="ECO:0007669"/>
    <property type="project" value="TreeGrafter"/>
</dbReference>
<dbReference type="SUPFAM" id="SSF46689">
    <property type="entry name" value="Homeodomain-like"/>
    <property type="match status" value="2"/>
</dbReference>
<dbReference type="CDD" id="cd00167">
    <property type="entry name" value="SANT"/>
    <property type="match status" value="2"/>
</dbReference>
<feature type="compositionally biased region" description="Low complexity" evidence="4">
    <location>
        <begin position="1502"/>
        <end position="1517"/>
    </location>
</feature>
<dbReference type="InterPro" id="IPR009057">
    <property type="entry name" value="Homeodomain-like_sf"/>
</dbReference>
<feature type="region of interest" description="Disordered" evidence="4">
    <location>
        <begin position="519"/>
        <end position="641"/>
    </location>
</feature>
<feature type="compositionally biased region" description="Basic and acidic residues" evidence="4">
    <location>
        <begin position="2002"/>
        <end position="2013"/>
    </location>
</feature>
<organism evidence="8 9">
    <name type="scientific">Halocaridina rubra</name>
    <name type="common">Hawaiian red shrimp</name>
    <dbReference type="NCBI Taxonomy" id="373956"/>
    <lineage>
        <taxon>Eukaryota</taxon>
        <taxon>Metazoa</taxon>
        <taxon>Ecdysozoa</taxon>
        <taxon>Arthropoda</taxon>
        <taxon>Crustacea</taxon>
        <taxon>Multicrustacea</taxon>
        <taxon>Malacostraca</taxon>
        <taxon>Eumalacostraca</taxon>
        <taxon>Eucarida</taxon>
        <taxon>Decapoda</taxon>
        <taxon>Pleocyemata</taxon>
        <taxon>Caridea</taxon>
        <taxon>Atyoidea</taxon>
        <taxon>Atyidae</taxon>
        <taxon>Halocaridina</taxon>
    </lineage>
</organism>
<feature type="region of interest" description="Disordered" evidence="4">
    <location>
        <begin position="1848"/>
        <end position="1975"/>
    </location>
</feature>
<keyword evidence="9" id="KW-1185">Reference proteome</keyword>
<proteinExistence type="inferred from homology"/>
<feature type="region of interest" description="Disordered" evidence="4">
    <location>
        <begin position="1372"/>
        <end position="1408"/>
    </location>
</feature>
<name>A0AAN8X0F5_HALRR</name>
<dbReference type="Pfam" id="PF00249">
    <property type="entry name" value="Myb_DNA-binding"/>
    <property type="match status" value="1"/>
</dbReference>
<keyword evidence="8" id="KW-0675">Receptor</keyword>
<feature type="region of interest" description="Disordered" evidence="4">
    <location>
        <begin position="1685"/>
        <end position="1710"/>
    </location>
</feature>
<evidence type="ECO:0000313" key="9">
    <source>
        <dbReference type="Proteomes" id="UP001381693"/>
    </source>
</evidence>
<dbReference type="PANTHER" id="PTHR13992">
    <property type="entry name" value="NUCLEAR RECEPTOR CO-REPRESSOR RELATED NCOR"/>
    <property type="match status" value="1"/>
</dbReference>
<feature type="compositionally biased region" description="Low complexity" evidence="4">
    <location>
        <begin position="2153"/>
        <end position="2171"/>
    </location>
</feature>
<comment type="similarity">
    <text evidence="2">Belongs to the N-CoR nuclear receptor corepressors family.</text>
</comment>
<evidence type="ECO:0000256" key="2">
    <source>
        <dbReference type="ARBA" id="ARBA00010097"/>
    </source>
</evidence>
<dbReference type="InterPro" id="IPR017930">
    <property type="entry name" value="Myb_dom"/>
</dbReference>
<feature type="compositionally biased region" description="Basic and acidic residues" evidence="4">
    <location>
        <begin position="1598"/>
        <end position="1620"/>
    </location>
</feature>
<feature type="non-terminal residue" evidence="8">
    <location>
        <position position="1"/>
    </location>
</feature>
<feature type="domain" description="HTH myb-type" evidence="7">
    <location>
        <begin position="767"/>
        <end position="814"/>
    </location>
</feature>
<feature type="compositionally biased region" description="Basic and acidic residues" evidence="4">
    <location>
        <begin position="1628"/>
        <end position="1637"/>
    </location>
</feature>
<dbReference type="SMART" id="SM00717">
    <property type="entry name" value="SANT"/>
    <property type="match status" value="2"/>
</dbReference>
<feature type="compositionally biased region" description="Basic and acidic residues" evidence="4">
    <location>
        <begin position="1379"/>
        <end position="1404"/>
    </location>
</feature>
<comment type="subcellular location">
    <subcellularLocation>
        <location evidence="1">Nucleus</location>
    </subcellularLocation>
</comment>
<feature type="compositionally biased region" description="Basic and acidic residues" evidence="4">
    <location>
        <begin position="983"/>
        <end position="994"/>
    </location>
</feature>
<dbReference type="InterPro" id="IPR051571">
    <property type="entry name" value="N-CoR_corepressor"/>
</dbReference>
<gene>
    <name evidence="8" type="primary">NCOR2</name>
    <name evidence="8" type="ORF">SK128_007809</name>
</gene>
<feature type="compositionally biased region" description="Basic and acidic residues" evidence="4">
    <location>
        <begin position="604"/>
        <end position="626"/>
    </location>
</feature>
<feature type="region of interest" description="Disordered" evidence="4">
    <location>
        <begin position="140"/>
        <end position="180"/>
    </location>
</feature>
<feature type="compositionally biased region" description="Basic and acidic residues" evidence="4">
    <location>
        <begin position="2037"/>
        <end position="2056"/>
    </location>
</feature>
<evidence type="ECO:0000256" key="3">
    <source>
        <dbReference type="ARBA" id="ARBA00023054"/>
    </source>
</evidence>
<feature type="domain" description="Myb-like" evidence="5">
    <location>
        <begin position="760"/>
        <end position="810"/>
    </location>
</feature>
<dbReference type="PROSITE" id="PS50090">
    <property type="entry name" value="MYB_LIKE"/>
    <property type="match status" value="1"/>
</dbReference>
<feature type="region of interest" description="Disordered" evidence="4">
    <location>
        <begin position="1727"/>
        <end position="1797"/>
    </location>
</feature>
<feature type="region of interest" description="Disordered" evidence="4">
    <location>
        <begin position="1993"/>
        <end position="2184"/>
    </location>
</feature>
<accession>A0AAN8X0F5</accession>